<feature type="domain" description="GGDEF" evidence="2">
    <location>
        <begin position="1"/>
        <end position="95"/>
    </location>
</feature>
<dbReference type="Gene3D" id="3.20.20.450">
    <property type="entry name" value="EAL domain"/>
    <property type="match status" value="1"/>
</dbReference>
<evidence type="ECO:0000259" key="2">
    <source>
        <dbReference type="PROSITE" id="PS50887"/>
    </source>
</evidence>
<dbReference type="InterPro" id="IPR050706">
    <property type="entry name" value="Cyclic-di-GMP_PDE-like"/>
</dbReference>
<keyword evidence="4" id="KW-1185">Reference proteome</keyword>
<dbReference type="PANTHER" id="PTHR33121:SF79">
    <property type="entry name" value="CYCLIC DI-GMP PHOSPHODIESTERASE PDED-RELATED"/>
    <property type="match status" value="1"/>
</dbReference>
<dbReference type="InterPro" id="IPR000160">
    <property type="entry name" value="GGDEF_dom"/>
</dbReference>
<dbReference type="InterPro" id="IPR043128">
    <property type="entry name" value="Rev_trsase/Diguanyl_cyclase"/>
</dbReference>
<name>A0A545AE18_9ACTN</name>
<proteinExistence type="predicted"/>
<dbReference type="GO" id="GO:0071111">
    <property type="term" value="F:cyclic-guanylate-specific phosphodiesterase activity"/>
    <property type="evidence" value="ECO:0007669"/>
    <property type="project" value="InterPro"/>
</dbReference>
<dbReference type="Gene3D" id="3.30.70.270">
    <property type="match status" value="1"/>
</dbReference>
<dbReference type="Proteomes" id="UP000317982">
    <property type="component" value="Unassembled WGS sequence"/>
</dbReference>
<dbReference type="InterPro" id="IPR001633">
    <property type="entry name" value="EAL_dom"/>
</dbReference>
<organism evidence="3 4">
    <name type="scientific">Cryptosporangium phraense</name>
    <dbReference type="NCBI Taxonomy" id="2593070"/>
    <lineage>
        <taxon>Bacteria</taxon>
        <taxon>Bacillati</taxon>
        <taxon>Actinomycetota</taxon>
        <taxon>Actinomycetes</taxon>
        <taxon>Cryptosporangiales</taxon>
        <taxon>Cryptosporangiaceae</taxon>
        <taxon>Cryptosporangium</taxon>
    </lineage>
</organism>
<dbReference type="PROSITE" id="PS50883">
    <property type="entry name" value="EAL"/>
    <property type="match status" value="1"/>
</dbReference>
<dbReference type="EMBL" id="VIRS01000065">
    <property type="protein sequence ID" value="TQS39587.1"/>
    <property type="molecule type" value="Genomic_DNA"/>
</dbReference>
<evidence type="ECO:0000259" key="1">
    <source>
        <dbReference type="PROSITE" id="PS50883"/>
    </source>
</evidence>
<dbReference type="OrthoDB" id="5240682at2"/>
<evidence type="ECO:0000313" key="4">
    <source>
        <dbReference type="Proteomes" id="UP000317982"/>
    </source>
</evidence>
<accession>A0A545AE18</accession>
<dbReference type="InterPro" id="IPR035919">
    <property type="entry name" value="EAL_sf"/>
</dbReference>
<feature type="non-terminal residue" evidence="3">
    <location>
        <position position="1"/>
    </location>
</feature>
<dbReference type="InParanoid" id="A0A545AE18"/>
<dbReference type="Pfam" id="PF00563">
    <property type="entry name" value="EAL"/>
    <property type="match status" value="1"/>
</dbReference>
<comment type="caution">
    <text evidence="3">The sequence shown here is derived from an EMBL/GenBank/DDBJ whole genome shotgun (WGS) entry which is preliminary data.</text>
</comment>
<dbReference type="InterPro" id="IPR029787">
    <property type="entry name" value="Nucleotide_cyclase"/>
</dbReference>
<sequence>ATRSGGDAAAGAVTRSGDVVVARTGGDRFALVVPASAADTLALLERFRADDRTPFSAGVAGWRPGDTPATLCGRADAALDEARRAGGSRIFCSADTAADDWAEMAAALSAGEFTVAYQPITDLSSGAVTGAEALIRWTRPGRGPVPPIDFIPRAERSGFIVELGRFVLETACREAATWTRAVPAKVTVNVSGRELHRHDYYEQVTEVLIATGLPPERLVLEVTESMLEADSPVALTTLHRLRALGIRIAIDDFGTGWSSLSRLDHLPADILKIDRSFVAAIPPEATSAPLIAAITALAAALGLRTVGEGVEEVHQAALLARHGCDEGQGWLHGRPGDGAIIRQALLGRSTADPTQRTVPVRPR</sequence>
<dbReference type="SMART" id="SM00052">
    <property type="entry name" value="EAL"/>
    <property type="match status" value="1"/>
</dbReference>
<dbReference type="PANTHER" id="PTHR33121">
    <property type="entry name" value="CYCLIC DI-GMP PHOSPHODIESTERASE PDEF"/>
    <property type="match status" value="1"/>
</dbReference>
<evidence type="ECO:0000313" key="3">
    <source>
        <dbReference type="EMBL" id="TQS39587.1"/>
    </source>
</evidence>
<gene>
    <name evidence="3" type="ORF">FL583_39175</name>
</gene>
<dbReference type="SUPFAM" id="SSF141868">
    <property type="entry name" value="EAL domain-like"/>
    <property type="match status" value="1"/>
</dbReference>
<reference evidence="3 4" key="1">
    <citation type="submission" date="2019-07" db="EMBL/GenBank/DDBJ databases">
        <title>Cryptosporangium phraense sp. nov., isolated from plant litter.</title>
        <authorList>
            <person name="Suriyachadkun C."/>
        </authorList>
    </citation>
    <scope>NUCLEOTIDE SEQUENCE [LARGE SCALE GENOMIC DNA]</scope>
    <source>
        <strain evidence="3 4">A-T 5661</strain>
    </source>
</reference>
<feature type="domain" description="EAL" evidence="1">
    <location>
        <begin position="97"/>
        <end position="349"/>
    </location>
</feature>
<dbReference type="AlphaFoldDB" id="A0A545AE18"/>
<dbReference type="CDD" id="cd01948">
    <property type="entry name" value="EAL"/>
    <property type="match status" value="1"/>
</dbReference>
<dbReference type="RefSeq" id="WP_142709991.1">
    <property type="nucleotide sequence ID" value="NZ_VIRS01000065.1"/>
</dbReference>
<protein>
    <submittedName>
        <fullName evidence="3">EAL domain-containing protein</fullName>
    </submittedName>
</protein>
<dbReference type="PROSITE" id="PS50887">
    <property type="entry name" value="GGDEF"/>
    <property type="match status" value="1"/>
</dbReference>
<dbReference type="SUPFAM" id="SSF55073">
    <property type="entry name" value="Nucleotide cyclase"/>
    <property type="match status" value="1"/>
</dbReference>